<keyword evidence="4" id="KW-1185">Reference proteome</keyword>
<dbReference type="InterPro" id="IPR029058">
    <property type="entry name" value="AB_hydrolase_fold"/>
</dbReference>
<dbReference type="PANTHER" id="PTHR12277">
    <property type="entry name" value="ALPHA/BETA HYDROLASE DOMAIN-CONTAINING PROTEIN"/>
    <property type="match status" value="1"/>
</dbReference>
<sequence length="269" mass="29720">MKKGFFLLTVLLLISQFLKAQFDDKFYFPNKTWKPLDSSLRVEEVNLPVDSVILNGLFITPAGSPKATILFFHGAGGNVTSYQYMIKPLVLAGFQVFMIDFRGYGKSTGKPSHINIAADGQRVLDYLLERKEVKGTKLLLFGASVGTQVAVKLARDNGAKVTALILDGTVSSFTDLAAAYAPAEQKDMIRQFLTVPYAAKTDITFIKAPVLFVHSKEDREVPYEQVETVYNAAPAAKTLYVYSGAHLAAMKTNADEYMRHIQQLLDAAH</sequence>
<feature type="domain" description="Serine aminopeptidase S33" evidence="2">
    <location>
        <begin position="64"/>
        <end position="170"/>
    </location>
</feature>
<dbReference type="RefSeq" id="WP_162331276.1">
    <property type="nucleotide sequence ID" value="NZ_CP048113.1"/>
</dbReference>
<dbReference type="GO" id="GO:0016787">
    <property type="term" value="F:hydrolase activity"/>
    <property type="evidence" value="ECO:0007669"/>
    <property type="project" value="UniProtKB-KW"/>
</dbReference>
<dbReference type="AlphaFoldDB" id="A0A6B9ZDK4"/>
<dbReference type="PANTHER" id="PTHR12277:SF81">
    <property type="entry name" value="PROTEIN ABHD13"/>
    <property type="match status" value="1"/>
</dbReference>
<organism evidence="3 4">
    <name type="scientific">Chitinophaga agri</name>
    <dbReference type="NCBI Taxonomy" id="2703787"/>
    <lineage>
        <taxon>Bacteria</taxon>
        <taxon>Pseudomonadati</taxon>
        <taxon>Bacteroidota</taxon>
        <taxon>Chitinophagia</taxon>
        <taxon>Chitinophagales</taxon>
        <taxon>Chitinophagaceae</taxon>
        <taxon>Chitinophaga</taxon>
    </lineage>
</organism>
<protein>
    <submittedName>
        <fullName evidence="3">Alpha/beta hydrolase</fullName>
    </submittedName>
</protein>
<dbReference type="SUPFAM" id="SSF53474">
    <property type="entry name" value="alpha/beta-Hydrolases"/>
    <property type="match status" value="1"/>
</dbReference>
<dbReference type="KEGG" id="chih:GWR21_08260"/>
<dbReference type="EMBL" id="CP048113">
    <property type="protein sequence ID" value="QHS59581.1"/>
    <property type="molecule type" value="Genomic_DNA"/>
</dbReference>
<reference evidence="3 4" key="1">
    <citation type="submission" date="2020-01" db="EMBL/GenBank/DDBJ databases">
        <title>Complete genome sequence of Chitinophaga sp. H33E-04 isolated from quinoa roots.</title>
        <authorList>
            <person name="Weon H.-Y."/>
            <person name="Lee S.A."/>
        </authorList>
    </citation>
    <scope>NUCLEOTIDE SEQUENCE [LARGE SCALE GENOMIC DNA]</scope>
    <source>
        <strain evidence="3 4">H33E-04</strain>
    </source>
</reference>
<keyword evidence="3" id="KW-0378">Hydrolase</keyword>
<dbReference type="Pfam" id="PF12146">
    <property type="entry name" value="Hydrolase_4"/>
    <property type="match status" value="1"/>
</dbReference>
<name>A0A6B9ZDK4_9BACT</name>
<evidence type="ECO:0000313" key="3">
    <source>
        <dbReference type="EMBL" id="QHS59581.1"/>
    </source>
</evidence>
<feature type="signal peptide" evidence="1">
    <location>
        <begin position="1"/>
        <end position="20"/>
    </location>
</feature>
<keyword evidence="1" id="KW-0732">Signal</keyword>
<proteinExistence type="predicted"/>
<evidence type="ECO:0000256" key="1">
    <source>
        <dbReference type="SAM" id="SignalP"/>
    </source>
</evidence>
<evidence type="ECO:0000259" key="2">
    <source>
        <dbReference type="Pfam" id="PF12146"/>
    </source>
</evidence>
<dbReference type="InterPro" id="IPR022742">
    <property type="entry name" value="Hydrolase_4"/>
</dbReference>
<feature type="chain" id="PRO_5025445910" evidence="1">
    <location>
        <begin position="21"/>
        <end position="269"/>
    </location>
</feature>
<dbReference type="Proteomes" id="UP000476411">
    <property type="component" value="Chromosome"/>
</dbReference>
<dbReference type="Gene3D" id="3.40.50.1820">
    <property type="entry name" value="alpha/beta hydrolase"/>
    <property type="match status" value="1"/>
</dbReference>
<evidence type="ECO:0000313" key="4">
    <source>
        <dbReference type="Proteomes" id="UP000476411"/>
    </source>
</evidence>
<gene>
    <name evidence="3" type="ORF">GWR21_08260</name>
</gene>
<accession>A0A6B9ZDK4</accession>